<feature type="compositionally biased region" description="Basic residues" evidence="1">
    <location>
        <begin position="87"/>
        <end position="97"/>
    </location>
</feature>
<feature type="compositionally biased region" description="Basic and acidic residues" evidence="1">
    <location>
        <begin position="283"/>
        <end position="298"/>
    </location>
</feature>
<name>A0A0G4GLZ0_VITBC</name>
<keyword evidence="2" id="KW-0472">Membrane</keyword>
<keyword evidence="4" id="KW-1185">Reference proteome</keyword>
<protein>
    <submittedName>
        <fullName evidence="3">Uncharacterized protein</fullName>
    </submittedName>
</protein>
<proteinExistence type="predicted"/>
<feature type="compositionally biased region" description="Low complexity" evidence="1">
    <location>
        <begin position="17"/>
        <end position="26"/>
    </location>
</feature>
<feature type="transmembrane region" description="Helical" evidence="2">
    <location>
        <begin position="120"/>
        <end position="140"/>
    </location>
</feature>
<feature type="compositionally biased region" description="Low complexity" evidence="1">
    <location>
        <begin position="300"/>
        <end position="324"/>
    </location>
</feature>
<evidence type="ECO:0000256" key="2">
    <source>
        <dbReference type="SAM" id="Phobius"/>
    </source>
</evidence>
<feature type="compositionally biased region" description="Low complexity" evidence="1">
    <location>
        <begin position="74"/>
        <end position="86"/>
    </location>
</feature>
<feature type="region of interest" description="Disordered" evidence="1">
    <location>
        <begin position="283"/>
        <end position="329"/>
    </location>
</feature>
<feature type="region of interest" description="Disordered" evidence="1">
    <location>
        <begin position="570"/>
        <end position="592"/>
    </location>
</feature>
<dbReference type="InParanoid" id="A0A0G4GLZ0"/>
<accession>A0A0G4GLZ0</accession>
<sequence>MYHLLTRPAHRYSPLNQPAQPQQPTAPTLPPSLSPDTSMASPHPAATGRPSAARLPSPELRVTAADPEAPPRPVSRSRSAKSSHSSLHGRAKTRHTRSRDSVGFPCSQLAGGCAGEKSTVLVLGTVFVVTVVLIQLYSLYVSAVRYRRGKGAELHTIVVDATQTRQNVSLGGMLIDLNTLKDVNTHHRPAHRSFWGAFGGEKGAEERDGEAIHMLSVNSTVEALHMDMIRVRVSPSALERVSEAPVDASDAEMDAFVARLYRESPELDALLAVGRAFIKERPLSSSEKPTHGKARNETHLTNLTSITGSSSSSSSNSTQDDLPVSSPPPPLYKRQVLGVLINAIPRNYIHLAAGFTLGDPLPPQCGVDPYLHNGTAKWQFLDTSLFQHSAFSFQPRPGASVALSSGEGRSDEVRAQADRMRPSWYPWLGGGPVPDEQGRRNALLKCLKRDAIPDLSKLYVSLLKYLRDRGFPIESVEVAYKPDLWSLHIPPASLALLLKHIALQLYDRRLDRVKLYGPGTSLLNHSAPYFAALQADESAYNTLAGWSVQAWDDVLAAPYTLARLQAHTNAHTDSSDKHPASIGSSRHGSNGSGLEGLWRWATEKGRRLLLRRGHNGSHGASTTSVSHDWVTTFDSSVFLRQQLAAFHQHLMALKVPLKTSAHQPFAAARLYAHAHGTKEEHTDKEKEKEKRRHPLPLYVSEFGVGTTYLGGRKFQHTPADCYTTPHSPTEHASVTSSSRYYGVMLTAYLLTFVNYGASAGLYWTLNDSPAFLSCWGLIDRAGNHSIPYQALHNVLGRVPPFAMALSLEHVSPPTMARRRIHHLRKHTATTATTNDTHTERRIHHTSMHHTGGALFSRPAADIHDGLSIVALLSQTKDKMVIAAANTGPTPAVRRVYLQGLAAVSDQHYAIGGPTLCVRGGA</sequence>
<feature type="region of interest" description="Disordered" evidence="1">
    <location>
        <begin position="1"/>
        <end position="106"/>
    </location>
</feature>
<dbReference type="AlphaFoldDB" id="A0A0G4GLZ0"/>
<dbReference type="VEuPathDB" id="CryptoDB:Vbra_18292"/>
<evidence type="ECO:0000256" key="1">
    <source>
        <dbReference type="SAM" id="MobiDB-lite"/>
    </source>
</evidence>
<gene>
    <name evidence="3" type="ORF">Vbra_18292</name>
</gene>
<evidence type="ECO:0000313" key="3">
    <source>
        <dbReference type="EMBL" id="CEM31144.1"/>
    </source>
</evidence>
<keyword evidence="2" id="KW-1133">Transmembrane helix</keyword>
<dbReference type="Proteomes" id="UP000041254">
    <property type="component" value="Unassembled WGS sequence"/>
</dbReference>
<dbReference type="EMBL" id="CDMY01000715">
    <property type="protein sequence ID" value="CEM31144.1"/>
    <property type="molecule type" value="Genomic_DNA"/>
</dbReference>
<reference evidence="3 4" key="1">
    <citation type="submission" date="2014-11" db="EMBL/GenBank/DDBJ databases">
        <authorList>
            <person name="Zhu J."/>
            <person name="Qi W."/>
            <person name="Song R."/>
        </authorList>
    </citation>
    <scope>NUCLEOTIDE SEQUENCE [LARGE SCALE GENOMIC DNA]</scope>
</reference>
<organism evidence="3 4">
    <name type="scientific">Vitrella brassicaformis (strain CCMP3155)</name>
    <dbReference type="NCBI Taxonomy" id="1169540"/>
    <lineage>
        <taxon>Eukaryota</taxon>
        <taxon>Sar</taxon>
        <taxon>Alveolata</taxon>
        <taxon>Colpodellida</taxon>
        <taxon>Vitrellaceae</taxon>
        <taxon>Vitrella</taxon>
    </lineage>
</organism>
<evidence type="ECO:0000313" key="4">
    <source>
        <dbReference type="Proteomes" id="UP000041254"/>
    </source>
</evidence>
<keyword evidence="2" id="KW-0812">Transmembrane</keyword>